<evidence type="ECO:0000256" key="2">
    <source>
        <dbReference type="ARBA" id="ARBA00022603"/>
    </source>
</evidence>
<sequence length="297" mass="31642">MPSTSWDPDLYLRHADPRGRPFFDLAARIGATAPHAWEPRAVVDLGCGPGGLTAALADRWPGARVLGLDSSPRMVATARAAHDAGTDAHRPNLTFAQADAGAWDPDPGTDVVVTNAMLQWIPGHLDLVGRWLDGLAPGAWFAAQVPGNFTAPSHALLRRLAESPRWAGRLGGIVRHGILRQGAGPDSASLGSAGPDGDAVAEPAGYLRLLLDHGFDADVWETTYQHVLEGTDPVLEWVRGTTLRPVLDALDAEEAAAFEAEYGAALRTAYPAFPGPDGRALTVFPFRRIFFVGRKQG</sequence>
<dbReference type="InterPro" id="IPR023506">
    <property type="entry name" value="Trans-aconitate_MeTrfase"/>
</dbReference>
<dbReference type="InterPro" id="IPR023149">
    <property type="entry name" value="Trans_acon_MeTrfase_C"/>
</dbReference>
<feature type="domain" description="Methyltransferase" evidence="6">
    <location>
        <begin position="42"/>
        <end position="135"/>
    </location>
</feature>
<dbReference type="SUPFAM" id="SSF53335">
    <property type="entry name" value="S-adenosyl-L-methionine-dependent methyltransferases"/>
    <property type="match status" value="1"/>
</dbReference>
<evidence type="ECO:0000259" key="6">
    <source>
        <dbReference type="Pfam" id="PF13649"/>
    </source>
</evidence>
<dbReference type="InterPro" id="IPR029063">
    <property type="entry name" value="SAM-dependent_MTases_sf"/>
</dbReference>
<protein>
    <recommendedName>
        <fullName evidence="5">Trans-aconitate 2-methyltransferase</fullName>
        <ecNumber evidence="5">2.1.1.144</ecNumber>
    </recommendedName>
</protein>
<evidence type="ECO:0000313" key="8">
    <source>
        <dbReference type="Proteomes" id="UP001500752"/>
    </source>
</evidence>
<keyword evidence="4 5" id="KW-0949">S-adenosyl-L-methionine</keyword>
<evidence type="ECO:0000256" key="4">
    <source>
        <dbReference type="ARBA" id="ARBA00022691"/>
    </source>
</evidence>
<dbReference type="Gene3D" id="1.10.150.290">
    <property type="entry name" value="S-adenosyl-L-methionine-dependent methyltransferases"/>
    <property type="match status" value="1"/>
</dbReference>
<proteinExistence type="inferred from homology"/>
<gene>
    <name evidence="5" type="primary">tam</name>
    <name evidence="7" type="ORF">GCM10023081_28110</name>
</gene>
<dbReference type="PANTHER" id="PTHR43861:SF1">
    <property type="entry name" value="TRANS-ACONITATE 2-METHYLTRANSFERASE"/>
    <property type="match status" value="1"/>
</dbReference>
<dbReference type="RefSeq" id="WP_345151647.1">
    <property type="nucleotide sequence ID" value="NZ_BAABEO010000019.1"/>
</dbReference>
<comment type="similarity">
    <text evidence="5">Belongs to the methyltransferase superfamily. Tam family.</text>
</comment>
<dbReference type="EC" id="2.1.1.144" evidence="5"/>
<dbReference type="PANTHER" id="PTHR43861">
    <property type="entry name" value="TRANS-ACONITATE 2-METHYLTRANSFERASE-RELATED"/>
    <property type="match status" value="1"/>
</dbReference>
<dbReference type="Proteomes" id="UP001500752">
    <property type="component" value="Unassembled WGS sequence"/>
</dbReference>
<dbReference type="Pfam" id="PF13649">
    <property type="entry name" value="Methyltransf_25"/>
    <property type="match status" value="1"/>
</dbReference>
<comment type="catalytic activity">
    <reaction evidence="5">
        <text>trans-aconitate + S-adenosyl-L-methionine = (E)-3-(methoxycarbonyl)pent-2-enedioate + S-adenosyl-L-homocysteine</text>
        <dbReference type="Rhea" id="RHEA:14969"/>
        <dbReference type="ChEBI" id="CHEBI:15708"/>
        <dbReference type="ChEBI" id="CHEBI:57470"/>
        <dbReference type="ChEBI" id="CHEBI:57856"/>
        <dbReference type="ChEBI" id="CHEBI:59789"/>
        <dbReference type="EC" id="2.1.1.144"/>
    </reaction>
</comment>
<organism evidence="7 8">
    <name type="scientific">Arthrobacter ginkgonis</name>
    <dbReference type="NCBI Taxonomy" id="1630594"/>
    <lineage>
        <taxon>Bacteria</taxon>
        <taxon>Bacillati</taxon>
        <taxon>Actinomycetota</taxon>
        <taxon>Actinomycetes</taxon>
        <taxon>Micrococcales</taxon>
        <taxon>Micrococcaceae</taxon>
        <taxon>Arthrobacter</taxon>
    </lineage>
</organism>
<name>A0ABP7CES3_9MICC</name>
<dbReference type="Gene3D" id="3.40.50.150">
    <property type="entry name" value="Vaccinia Virus protein VP39"/>
    <property type="match status" value="1"/>
</dbReference>
<evidence type="ECO:0000256" key="1">
    <source>
        <dbReference type="ARBA" id="ARBA00022490"/>
    </source>
</evidence>
<evidence type="ECO:0000256" key="5">
    <source>
        <dbReference type="HAMAP-Rule" id="MF_00560"/>
    </source>
</evidence>
<keyword evidence="2 5" id="KW-0489">Methyltransferase</keyword>
<dbReference type="EMBL" id="BAABEO010000019">
    <property type="protein sequence ID" value="GAA3689119.1"/>
    <property type="molecule type" value="Genomic_DNA"/>
</dbReference>
<keyword evidence="8" id="KW-1185">Reference proteome</keyword>
<evidence type="ECO:0000256" key="3">
    <source>
        <dbReference type="ARBA" id="ARBA00022679"/>
    </source>
</evidence>
<dbReference type="InterPro" id="IPR041698">
    <property type="entry name" value="Methyltransf_25"/>
</dbReference>
<reference evidence="8" key="1">
    <citation type="journal article" date="2019" name="Int. J. Syst. Evol. Microbiol.">
        <title>The Global Catalogue of Microorganisms (GCM) 10K type strain sequencing project: providing services to taxonomists for standard genome sequencing and annotation.</title>
        <authorList>
            <consortium name="The Broad Institute Genomics Platform"/>
            <consortium name="The Broad Institute Genome Sequencing Center for Infectious Disease"/>
            <person name="Wu L."/>
            <person name="Ma J."/>
        </authorList>
    </citation>
    <scope>NUCLEOTIDE SEQUENCE [LARGE SCALE GENOMIC DNA]</scope>
    <source>
        <strain evidence="8">JCM 30742</strain>
    </source>
</reference>
<accession>A0ABP7CES3</accession>
<comment type="subcellular location">
    <subcellularLocation>
        <location evidence="5">Cytoplasm</location>
    </subcellularLocation>
</comment>
<dbReference type="CDD" id="cd02440">
    <property type="entry name" value="AdoMet_MTases"/>
    <property type="match status" value="1"/>
</dbReference>
<evidence type="ECO:0000313" key="7">
    <source>
        <dbReference type="EMBL" id="GAA3689119.1"/>
    </source>
</evidence>
<keyword evidence="3 5" id="KW-0808">Transferase</keyword>
<dbReference type="HAMAP" id="MF_00560">
    <property type="entry name" value="Tran_acon_Me_trans"/>
    <property type="match status" value="1"/>
</dbReference>
<comment type="function">
    <text evidence="5">Catalyzes the S-adenosylmethionine monomethyl esterification of trans-aconitate.</text>
</comment>
<keyword evidence="1 5" id="KW-0963">Cytoplasm</keyword>
<comment type="caution">
    <text evidence="7">The sequence shown here is derived from an EMBL/GenBank/DDBJ whole genome shotgun (WGS) entry which is preliminary data.</text>
</comment>